<dbReference type="GO" id="GO:0003743">
    <property type="term" value="F:translation initiation factor activity"/>
    <property type="evidence" value="ECO:0007669"/>
    <property type="project" value="UniProtKB-KW"/>
</dbReference>
<keyword evidence="1" id="KW-0396">Initiation factor</keyword>
<dbReference type="PANTHER" id="PTHR42854">
    <property type="entry name" value="EUKARYOTIC TRANSLATION INITIATION FACTOR 2 SUBUNIT 3 FAMILY MEMBER"/>
    <property type="match status" value="1"/>
</dbReference>
<name>A0ABC8TT81_9AQUA</name>
<keyword evidence="4" id="KW-0342">GTP-binding</keyword>
<evidence type="ECO:0000256" key="4">
    <source>
        <dbReference type="ARBA" id="ARBA00023134"/>
    </source>
</evidence>
<dbReference type="FunFam" id="3.40.50.300:FF:002336">
    <property type="entry name" value="Histone-lysine N-methyltransferase Su(var)3-9"/>
    <property type="match status" value="1"/>
</dbReference>
<dbReference type="PANTHER" id="PTHR42854:SF3">
    <property type="entry name" value="EUKARYOTIC TRANSLATION INITIATION FACTOR 2 SUBUNIT 3-RELATED"/>
    <property type="match status" value="1"/>
</dbReference>
<organism evidence="6 7">
    <name type="scientific">Ilex paraguariensis</name>
    <name type="common">yerba mate</name>
    <dbReference type="NCBI Taxonomy" id="185542"/>
    <lineage>
        <taxon>Eukaryota</taxon>
        <taxon>Viridiplantae</taxon>
        <taxon>Streptophyta</taxon>
        <taxon>Embryophyta</taxon>
        <taxon>Tracheophyta</taxon>
        <taxon>Spermatophyta</taxon>
        <taxon>Magnoliopsida</taxon>
        <taxon>eudicotyledons</taxon>
        <taxon>Gunneridae</taxon>
        <taxon>Pentapetalae</taxon>
        <taxon>asterids</taxon>
        <taxon>campanulids</taxon>
        <taxon>Aquifoliales</taxon>
        <taxon>Aquifoliaceae</taxon>
        <taxon>Ilex</taxon>
    </lineage>
</organism>
<dbReference type="InterPro" id="IPR027417">
    <property type="entry name" value="P-loop_NTPase"/>
</dbReference>
<dbReference type="CDD" id="cd15490">
    <property type="entry name" value="eIF2_gamma_III"/>
    <property type="match status" value="1"/>
</dbReference>
<comment type="caution">
    <text evidence="6">The sequence shown here is derived from an EMBL/GenBank/DDBJ whole genome shotgun (WGS) entry which is preliminary data.</text>
</comment>
<accession>A0ABC8TT81</accession>
<dbReference type="InterPro" id="IPR009001">
    <property type="entry name" value="Transl_elong_EF1A/Init_IF2_C"/>
</dbReference>
<reference evidence="6 7" key="1">
    <citation type="submission" date="2024-02" db="EMBL/GenBank/DDBJ databases">
        <authorList>
            <person name="Vignale AGUSTIN F."/>
            <person name="Sosa J E."/>
            <person name="Modenutti C."/>
        </authorList>
    </citation>
    <scope>NUCLEOTIDE SEQUENCE [LARGE SCALE GENOMIC DNA]</scope>
</reference>
<evidence type="ECO:0000256" key="1">
    <source>
        <dbReference type="ARBA" id="ARBA00022540"/>
    </source>
</evidence>
<dbReference type="FunFam" id="2.40.30.10:FF:000011">
    <property type="entry name" value="Eukaryotic translation initiation factor 2 subunit gamma"/>
    <property type="match status" value="1"/>
</dbReference>
<dbReference type="SUPFAM" id="SSF52540">
    <property type="entry name" value="P-loop containing nucleoside triphosphate hydrolases"/>
    <property type="match status" value="1"/>
</dbReference>
<dbReference type="InterPro" id="IPR044127">
    <property type="entry name" value="eIF2g_dom_2"/>
</dbReference>
<dbReference type="AlphaFoldDB" id="A0ABC8TT81"/>
<gene>
    <name evidence="6" type="ORF">ILEXP_LOCUS39557</name>
</gene>
<dbReference type="SUPFAM" id="SSF50465">
    <property type="entry name" value="EF-Tu/eEF-1alpha/eIF2-gamma C-terminal domain"/>
    <property type="match status" value="1"/>
</dbReference>
<dbReference type="InterPro" id="IPR009000">
    <property type="entry name" value="Transl_B-barrel_sf"/>
</dbReference>
<evidence type="ECO:0000313" key="7">
    <source>
        <dbReference type="Proteomes" id="UP001642360"/>
    </source>
</evidence>
<proteinExistence type="predicted"/>
<evidence type="ECO:0000313" key="6">
    <source>
        <dbReference type="EMBL" id="CAK9170069.1"/>
    </source>
</evidence>
<dbReference type="CDD" id="cd03688">
    <property type="entry name" value="eIF2_gamma_II"/>
    <property type="match status" value="1"/>
</dbReference>
<dbReference type="Pfam" id="PF09173">
    <property type="entry name" value="eIF2_C"/>
    <property type="match status" value="1"/>
</dbReference>
<keyword evidence="3" id="KW-0648">Protein biosynthesis</keyword>
<evidence type="ECO:0000256" key="2">
    <source>
        <dbReference type="ARBA" id="ARBA00022741"/>
    </source>
</evidence>
<evidence type="ECO:0000259" key="5">
    <source>
        <dbReference type="Pfam" id="PF09173"/>
    </source>
</evidence>
<sequence length="315" mass="34544">MSRKGLMEQDLSKLDVATLHPLSLEVISRQATINIGTIGHVAHGKSTVVKAISGVQTVRFKNELERNITIKLGYANAKIYKCEDEKCPRPMCYKAYGSGKEDSPLCDVPGFENCRMKLLRHVSFVDCPGVLKVNQYIEVRPGIVVKDESGNIKCTPIYSRIVSLYAEQNELQYAVPGGLIGVGTTMDPTLTRADRLVGQVLGEVGSLPDVFVELEVNFFLLRRLLGVRTKGTERQGKVAKLAKGEILMLNIGSMSTGARVVAVKNDLAKLQLTSPVCTSKGEKIALSRRVEKHWRLIGWGQIQAGTTLEVPPCPI</sequence>
<dbReference type="InterPro" id="IPR050543">
    <property type="entry name" value="eIF2G"/>
</dbReference>
<evidence type="ECO:0000256" key="3">
    <source>
        <dbReference type="ARBA" id="ARBA00022917"/>
    </source>
</evidence>
<dbReference type="Gene3D" id="2.40.30.10">
    <property type="entry name" value="Translation factors"/>
    <property type="match status" value="2"/>
</dbReference>
<keyword evidence="7" id="KW-1185">Reference proteome</keyword>
<dbReference type="SUPFAM" id="SSF50447">
    <property type="entry name" value="Translation proteins"/>
    <property type="match status" value="1"/>
</dbReference>
<feature type="domain" description="Initiation factor eIF2 gamma C-terminal" evidence="5">
    <location>
        <begin position="213"/>
        <end position="302"/>
    </location>
</feature>
<dbReference type="Proteomes" id="UP001642360">
    <property type="component" value="Unassembled WGS sequence"/>
</dbReference>
<keyword evidence="2" id="KW-0547">Nucleotide-binding</keyword>
<dbReference type="GO" id="GO:0005525">
    <property type="term" value="F:GTP binding"/>
    <property type="evidence" value="ECO:0007669"/>
    <property type="project" value="UniProtKB-KW"/>
</dbReference>
<dbReference type="InterPro" id="IPR015256">
    <property type="entry name" value="eIF2g_C"/>
</dbReference>
<protein>
    <recommendedName>
        <fullName evidence="5">Initiation factor eIF2 gamma C-terminal domain-containing protein</fullName>
    </recommendedName>
</protein>
<dbReference type="EMBL" id="CAUOFW020005425">
    <property type="protein sequence ID" value="CAK9170069.1"/>
    <property type="molecule type" value="Genomic_DNA"/>
</dbReference>